<dbReference type="InterPro" id="IPR038729">
    <property type="entry name" value="Rad50/SbcC_AAA"/>
</dbReference>
<evidence type="ECO:0000256" key="7">
    <source>
        <dbReference type="ARBA" id="ARBA00023136"/>
    </source>
</evidence>
<organism evidence="9 10">
    <name type="scientific">Cellulomonas dongxiuzhuiae</name>
    <dbReference type="NCBI Taxonomy" id="2819979"/>
    <lineage>
        <taxon>Bacteria</taxon>
        <taxon>Bacillati</taxon>
        <taxon>Actinomycetota</taxon>
        <taxon>Actinomycetes</taxon>
        <taxon>Micrococcales</taxon>
        <taxon>Cellulomonadaceae</taxon>
        <taxon>Cellulomonas</taxon>
    </lineage>
</organism>
<keyword evidence="10" id="KW-1185">Reference proteome</keyword>
<dbReference type="Pfam" id="PF13476">
    <property type="entry name" value="AAA_23"/>
    <property type="match status" value="1"/>
</dbReference>
<name>A0ABX8GIQ4_9CELL</name>
<dbReference type="InterPro" id="IPR003593">
    <property type="entry name" value="AAA+_ATPase"/>
</dbReference>
<keyword evidence="6" id="KW-0406">Ion transport</keyword>
<evidence type="ECO:0000259" key="8">
    <source>
        <dbReference type="SMART" id="SM00382"/>
    </source>
</evidence>
<keyword evidence="5" id="KW-0408">Iron</keyword>
<dbReference type="EMBL" id="CP076023">
    <property type="protein sequence ID" value="QWC15718.1"/>
    <property type="molecule type" value="Genomic_DNA"/>
</dbReference>
<dbReference type="PANTHER" id="PTHR42771:SF2">
    <property type="entry name" value="IRON(3+)-HYDROXAMATE IMPORT ATP-BINDING PROTEIN FHUC"/>
    <property type="match status" value="1"/>
</dbReference>
<evidence type="ECO:0000313" key="10">
    <source>
        <dbReference type="Proteomes" id="UP000679335"/>
    </source>
</evidence>
<accession>A0ABX8GIQ4</accession>
<dbReference type="SUPFAM" id="SSF52540">
    <property type="entry name" value="P-loop containing nucleoside triphosphate hydrolases"/>
    <property type="match status" value="1"/>
</dbReference>
<dbReference type="InterPro" id="IPR051535">
    <property type="entry name" value="Siderophore_ABC-ATPase"/>
</dbReference>
<dbReference type="Gene3D" id="3.40.50.300">
    <property type="entry name" value="P-loop containing nucleotide triphosphate hydrolases"/>
    <property type="match status" value="2"/>
</dbReference>
<evidence type="ECO:0000313" key="9">
    <source>
        <dbReference type="EMBL" id="QWC15718.1"/>
    </source>
</evidence>
<dbReference type="RefSeq" id="WP_208196277.1">
    <property type="nucleotide sequence ID" value="NZ_CP076023.1"/>
</dbReference>
<sequence length="248" mass="27107">MVARTGPWSTLPVRRVQARTGVSGLDTERGGDWHLTVPAVRQVLEQGWDLGPVTVLVGDNGAGKSTLVEGIATAFGMAAEGGSTGSMHRTRPTESGFAHDVQLVRGAGAPRRGFFLRAETMHGFYTYLDEHPGNDPVFHEMSHGESFLELIGSRMMRPGLYVLDEPESALSFTGSLALLRHLHDLVQHDSQVILSTHSPLLAALPGATVYEVGEWGLRECAWEDLDLVVGWRGFLDAPERYLRHVLTD</sequence>
<evidence type="ECO:0000256" key="1">
    <source>
        <dbReference type="ARBA" id="ARBA00004202"/>
    </source>
</evidence>
<evidence type="ECO:0000256" key="5">
    <source>
        <dbReference type="ARBA" id="ARBA00023004"/>
    </source>
</evidence>
<dbReference type="SMART" id="SM00382">
    <property type="entry name" value="AAA"/>
    <property type="match status" value="1"/>
</dbReference>
<reference evidence="9 10" key="1">
    <citation type="submission" date="2021-05" db="EMBL/GenBank/DDBJ databases">
        <title>Novel species in genus Cellulomonas.</title>
        <authorList>
            <person name="Zhang G."/>
        </authorList>
    </citation>
    <scope>NUCLEOTIDE SEQUENCE [LARGE SCALE GENOMIC DNA]</scope>
    <source>
        <strain evidence="10">zg-ZUI157</strain>
    </source>
</reference>
<dbReference type="Proteomes" id="UP000679335">
    <property type="component" value="Chromosome"/>
</dbReference>
<keyword evidence="3" id="KW-1003">Cell membrane</keyword>
<proteinExistence type="predicted"/>
<gene>
    <name evidence="9" type="ORF">KKR89_15770</name>
</gene>
<keyword evidence="2" id="KW-0813">Transport</keyword>
<evidence type="ECO:0000256" key="6">
    <source>
        <dbReference type="ARBA" id="ARBA00023065"/>
    </source>
</evidence>
<keyword evidence="4" id="KW-0410">Iron transport</keyword>
<keyword evidence="7" id="KW-0472">Membrane</keyword>
<feature type="domain" description="AAA+ ATPase" evidence="8">
    <location>
        <begin position="50"/>
        <end position="214"/>
    </location>
</feature>
<protein>
    <submittedName>
        <fullName evidence="9">AAA family ATPase</fullName>
    </submittedName>
</protein>
<evidence type="ECO:0000256" key="4">
    <source>
        <dbReference type="ARBA" id="ARBA00022496"/>
    </source>
</evidence>
<comment type="subcellular location">
    <subcellularLocation>
        <location evidence="1">Cell membrane</location>
        <topology evidence="1">Peripheral membrane protein</topology>
    </subcellularLocation>
</comment>
<dbReference type="InterPro" id="IPR027417">
    <property type="entry name" value="P-loop_NTPase"/>
</dbReference>
<evidence type="ECO:0000256" key="2">
    <source>
        <dbReference type="ARBA" id="ARBA00022448"/>
    </source>
</evidence>
<evidence type="ECO:0000256" key="3">
    <source>
        <dbReference type="ARBA" id="ARBA00022475"/>
    </source>
</evidence>
<dbReference type="PANTHER" id="PTHR42771">
    <property type="entry name" value="IRON(3+)-HYDROXAMATE IMPORT ATP-BINDING PROTEIN FHUC"/>
    <property type="match status" value="1"/>
</dbReference>